<protein>
    <submittedName>
        <fullName evidence="2">Uncharacterized protein</fullName>
    </submittedName>
</protein>
<gene>
    <name evidence="2" type="ORF">METZ01_LOCUS1795</name>
</gene>
<proteinExistence type="predicted"/>
<keyword evidence="1" id="KW-0472">Membrane</keyword>
<keyword evidence="1" id="KW-0812">Transmembrane</keyword>
<evidence type="ECO:0000313" key="2">
    <source>
        <dbReference type="EMBL" id="SUZ48941.1"/>
    </source>
</evidence>
<name>A0A381N2Y2_9ZZZZ</name>
<organism evidence="2">
    <name type="scientific">marine metagenome</name>
    <dbReference type="NCBI Taxonomy" id="408172"/>
    <lineage>
        <taxon>unclassified sequences</taxon>
        <taxon>metagenomes</taxon>
        <taxon>ecological metagenomes</taxon>
    </lineage>
</organism>
<sequence length="108" mass="12287">MFVIIGLGISFSQDEEKKEENPCVDPTISYARKHGVKGLPVKDLPHYFKVSKACKEMGGDILIDQISINEYNRDFEQSKFMSGWTSTYGMCVTAIIFYYFVGLITVEK</sequence>
<reference evidence="2" key="1">
    <citation type="submission" date="2018-05" db="EMBL/GenBank/DDBJ databases">
        <authorList>
            <person name="Lanie J.A."/>
            <person name="Ng W.-L."/>
            <person name="Kazmierczak K.M."/>
            <person name="Andrzejewski T.M."/>
            <person name="Davidsen T.M."/>
            <person name="Wayne K.J."/>
            <person name="Tettelin H."/>
            <person name="Glass J.I."/>
            <person name="Rusch D."/>
            <person name="Podicherti R."/>
            <person name="Tsui H.-C.T."/>
            <person name="Winkler M.E."/>
        </authorList>
    </citation>
    <scope>NUCLEOTIDE SEQUENCE</scope>
</reference>
<dbReference type="AlphaFoldDB" id="A0A381N2Y2"/>
<dbReference type="EMBL" id="UINC01000095">
    <property type="protein sequence ID" value="SUZ48941.1"/>
    <property type="molecule type" value="Genomic_DNA"/>
</dbReference>
<accession>A0A381N2Y2</accession>
<evidence type="ECO:0000256" key="1">
    <source>
        <dbReference type="SAM" id="Phobius"/>
    </source>
</evidence>
<keyword evidence="1" id="KW-1133">Transmembrane helix</keyword>
<feature type="transmembrane region" description="Helical" evidence="1">
    <location>
        <begin position="87"/>
        <end position="106"/>
    </location>
</feature>